<feature type="domain" description="PPM-type phosphatase" evidence="3">
    <location>
        <begin position="294"/>
        <end position="521"/>
    </location>
</feature>
<dbReference type="EMBL" id="BNAY01000007">
    <property type="protein sequence ID" value="GHH28802.1"/>
    <property type="molecule type" value="Genomic_DNA"/>
</dbReference>
<dbReference type="InterPro" id="IPR036457">
    <property type="entry name" value="PPM-type-like_dom_sf"/>
</dbReference>
<dbReference type="SUPFAM" id="SSF55781">
    <property type="entry name" value="GAF domain-like"/>
    <property type="match status" value="1"/>
</dbReference>
<sequence length="537" mass="56927">MEADRAARHLDSGIAPGWWGAPCPAVVVSGRAVVAVNAAALRIGMVAGEQLDRTPLHRLSETSDPGEPIATLIGERSFEAHEVPHGDGTVTWWLVEDTRLRHAHARLRTELDRVQLLSEMCASLPAAADPDECIRVTAQLAADHLADAAWVITPGGLEEFPVTMCVRGDAPVHSRVAVCADELEGLGEVLTGLPPVPSSWIDPASAPAWLIPEDFGEIGSIMVTALPGPGVPVGALVLLRRCDRHSFTEQDEAFARQFAARAGAVISTARALSAQASVTEMLMRDLRPPEPAPFNGVEFAGRYRPASESDFVGGGFFDVYSVDATDPYDASEWLAVLGTVGEREMAAAVLTGKARSVLSALAPVTRDHQLMLRLLHNAVAGPHQVRFPSLALASVTRTGARLHLRLTCGGHLSPLVVRSDGAVEEVSTSTVQSEAMPQIVSSTAAVALRLGDMCLLYTAGITEAVGGPQGDQHFGDDRLRAALAAMANTTASAVAEHIHMRAAEWSEHGHHDDIALLAIAASEGRHLAAVDGRARRR</sequence>
<proteinExistence type="predicted"/>
<protein>
    <submittedName>
        <fullName evidence="4">Uncharacterized protein</fullName>
    </submittedName>
</protein>
<dbReference type="SMART" id="SM00331">
    <property type="entry name" value="PP2C_SIG"/>
    <property type="match status" value="1"/>
</dbReference>
<dbReference type="Gene3D" id="3.30.450.40">
    <property type="match status" value="1"/>
</dbReference>
<dbReference type="PANTHER" id="PTHR43156:SF2">
    <property type="entry name" value="STAGE II SPORULATION PROTEIN E"/>
    <property type="match status" value="1"/>
</dbReference>
<dbReference type="Pfam" id="PF07228">
    <property type="entry name" value="SpoIIE"/>
    <property type="match status" value="1"/>
</dbReference>
<keyword evidence="1" id="KW-0378">Hydrolase</keyword>
<dbReference type="InterPro" id="IPR001932">
    <property type="entry name" value="PPM-type_phosphatase-like_dom"/>
</dbReference>
<feature type="domain" description="GAF" evidence="2">
    <location>
        <begin position="102"/>
        <end position="276"/>
    </location>
</feature>
<evidence type="ECO:0000313" key="4">
    <source>
        <dbReference type="EMBL" id="GHH28802.1"/>
    </source>
</evidence>
<dbReference type="InterPro" id="IPR029016">
    <property type="entry name" value="GAF-like_dom_sf"/>
</dbReference>
<name>A0ABQ3LYX5_9PSEU</name>
<dbReference type="Gene3D" id="3.60.40.10">
    <property type="entry name" value="PPM-type phosphatase domain"/>
    <property type="match status" value="1"/>
</dbReference>
<dbReference type="InterPro" id="IPR052016">
    <property type="entry name" value="Bact_Sigma-Reg"/>
</dbReference>
<reference evidence="5" key="1">
    <citation type="journal article" date="2019" name="Int. J. Syst. Evol. Microbiol.">
        <title>The Global Catalogue of Microorganisms (GCM) 10K type strain sequencing project: providing services to taxonomists for standard genome sequencing and annotation.</title>
        <authorList>
            <consortium name="The Broad Institute Genomics Platform"/>
            <consortium name="The Broad Institute Genome Sequencing Center for Infectious Disease"/>
            <person name="Wu L."/>
            <person name="Ma J."/>
        </authorList>
    </citation>
    <scope>NUCLEOTIDE SEQUENCE [LARGE SCALE GENOMIC DNA]</scope>
    <source>
        <strain evidence="5">CGMCC 4.7683</strain>
    </source>
</reference>
<evidence type="ECO:0000256" key="1">
    <source>
        <dbReference type="ARBA" id="ARBA00022801"/>
    </source>
</evidence>
<comment type="caution">
    <text evidence="4">The sequence shown here is derived from an EMBL/GenBank/DDBJ whole genome shotgun (WGS) entry which is preliminary data.</text>
</comment>
<keyword evidence="5" id="KW-1185">Reference proteome</keyword>
<dbReference type="SMART" id="SM00065">
    <property type="entry name" value="GAF"/>
    <property type="match status" value="1"/>
</dbReference>
<dbReference type="PANTHER" id="PTHR43156">
    <property type="entry name" value="STAGE II SPORULATION PROTEIN E-RELATED"/>
    <property type="match status" value="1"/>
</dbReference>
<evidence type="ECO:0000313" key="5">
    <source>
        <dbReference type="Proteomes" id="UP000635387"/>
    </source>
</evidence>
<dbReference type="Proteomes" id="UP000635387">
    <property type="component" value="Unassembled WGS sequence"/>
</dbReference>
<organism evidence="4 5">
    <name type="scientific">Amycolatopsis oliviviridis</name>
    <dbReference type="NCBI Taxonomy" id="1471590"/>
    <lineage>
        <taxon>Bacteria</taxon>
        <taxon>Bacillati</taxon>
        <taxon>Actinomycetota</taxon>
        <taxon>Actinomycetes</taxon>
        <taxon>Pseudonocardiales</taxon>
        <taxon>Pseudonocardiaceae</taxon>
        <taxon>Amycolatopsis</taxon>
    </lineage>
</organism>
<evidence type="ECO:0000259" key="3">
    <source>
        <dbReference type="SMART" id="SM00331"/>
    </source>
</evidence>
<dbReference type="InterPro" id="IPR003018">
    <property type="entry name" value="GAF"/>
</dbReference>
<evidence type="ECO:0000259" key="2">
    <source>
        <dbReference type="SMART" id="SM00065"/>
    </source>
</evidence>
<gene>
    <name evidence="4" type="ORF">GCM10017790_60210</name>
</gene>
<accession>A0ABQ3LYX5</accession>